<dbReference type="InterPro" id="IPR007627">
    <property type="entry name" value="RNA_pol_sigma70_r2"/>
</dbReference>
<dbReference type="GO" id="GO:0003677">
    <property type="term" value="F:DNA binding"/>
    <property type="evidence" value="ECO:0007669"/>
    <property type="project" value="UniProtKB-KW"/>
</dbReference>
<dbReference type="PROSITE" id="PS01063">
    <property type="entry name" value="SIGMA70_ECF"/>
    <property type="match status" value="1"/>
</dbReference>
<keyword evidence="10" id="KW-1185">Reference proteome</keyword>
<dbReference type="InterPro" id="IPR039425">
    <property type="entry name" value="RNA_pol_sigma-70-like"/>
</dbReference>
<feature type="domain" description="RNA polymerase sigma factor 70 region 4 type 2" evidence="8">
    <location>
        <begin position="137"/>
        <end position="189"/>
    </location>
</feature>
<keyword evidence="3 6" id="KW-0731">Sigma factor</keyword>
<evidence type="ECO:0000256" key="5">
    <source>
        <dbReference type="ARBA" id="ARBA00023163"/>
    </source>
</evidence>
<evidence type="ECO:0000259" key="7">
    <source>
        <dbReference type="Pfam" id="PF04542"/>
    </source>
</evidence>
<dbReference type="Gene3D" id="1.10.10.10">
    <property type="entry name" value="Winged helix-like DNA-binding domain superfamily/Winged helix DNA-binding domain"/>
    <property type="match status" value="1"/>
</dbReference>
<keyword evidence="2 6" id="KW-0805">Transcription regulation</keyword>
<dbReference type="GO" id="GO:0016987">
    <property type="term" value="F:sigma factor activity"/>
    <property type="evidence" value="ECO:0007669"/>
    <property type="project" value="UniProtKB-KW"/>
</dbReference>
<feature type="domain" description="RNA polymerase sigma-70 region 2" evidence="7">
    <location>
        <begin position="36"/>
        <end position="102"/>
    </location>
</feature>
<dbReference type="STRING" id="428990.SAMN06295987_103209"/>
<dbReference type="PANTHER" id="PTHR43133:SF8">
    <property type="entry name" value="RNA POLYMERASE SIGMA FACTOR HI_1459-RELATED"/>
    <property type="match status" value="1"/>
</dbReference>
<dbReference type="CDD" id="cd06171">
    <property type="entry name" value="Sigma70_r4"/>
    <property type="match status" value="1"/>
</dbReference>
<keyword evidence="4 6" id="KW-0238">DNA-binding</keyword>
<accession>A0A1U6HWF2</accession>
<dbReference type="InterPro" id="IPR013324">
    <property type="entry name" value="RNA_pol_sigma_r3/r4-like"/>
</dbReference>
<evidence type="ECO:0000256" key="4">
    <source>
        <dbReference type="ARBA" id="ARBA00023125"/>
    </source>
</evidence>
<evidence type="ECO:0000313" key="9">
    <source>
        <dbReference type="EMBL" id="SLK00001.1"/>
    </source>
</evidence>
<dbReference type="EMBL" id="FVZE01000003">
    <property type="protein sequence ID" value="SLK00001.1"/>
    <property type="molecule type" value="Genomic_DNA"/>
</dbReference>
<dbReference type="InterPro" id="IPR000838">
    <property type="entry name" value="RNA_pol_sigma70_ECF_CS"/>
</dbReference>
<protein>
    <recommendedName>
        <fullName evidence="6">RNA polymerase sigma factor</fullName>
    </recommendedName>
</protein>
<keyword evidence="5 6" id="KW-0804">Transcription</keyword>
<dbReference type="Pfam" id="PF08281">
    <property type="entry name" value="Sigma70_r4_2"/>
    <property type="match status" value="1"/>
</dbReference>
<dbReference type="Pfam" id="PF04542">
    <property type="entry name" value="Sigma70_r2"/>
    <property type="match status" value="1"/>
</dbReference>
<dbReference type="Gene3D" id="1.10.1740.10">
    <property type="match status" value="1"/>
</dbReference>
<evidence type="ECO:0000313" key="10">
    <source>
        <dbReference type="Proteomes" id="UP000190989"/>
    </source>
</evidence>
<dbReference type="SUPFAM" id="SSF88659">
    <property type="entry name" value="Sigma3 and sigma4 domains of RNA polymerase sigma factors"/>
    <property type="match status" value="1"/>
</dbReference>
<evidence type="ECO:0000256" key="1">
    <source>
        <dbReference type="ARBA" id="ARBA00010641"/>
    </source>
</evidence>
<dbReference type="NCBIfam" id="TIGR02937">
    <property type="entry name" value="sigma70-ECF"/>
    <property type="match status" value="1"/>
</dbReference>
<dbReference type="InterPro" id="IPR014284">
    <property type="entry name" value="RNA_pol_sigma-70_dom"/>
</dbReference>
<reference evidence="10" key="1">
    <citation type="submission" date="2017-02" db="EMBL/GenBank/DDBJ databases">
        <authorList>
            <person name="Varghese N."/>
            <person name="Submissions S."/>
        </authorList>
    </citation>
    <scope>NUCLEOTIDE SEQUENCE [LARGE SCALE GENOMIC DNA]</scope>
    <source>
        <strain evidence="10">SM117</strain>
    </source>
</reference>
<dbReference type="InterPro" id="IPR013249">
    <property type="entry name" value="RNA_pol_sigma70_r4_t2"/>
</dbReference>
<gene>
    <name evidence="9" type="ORF">SAMN06295987_103209</name>
</gene>
<dbReference type="AlphaFoldDB" id="A0A1U6HWF2"/>
<sequence>MSGQGGQTGKDRVGQGDDASAVAAALAGRQSGFDVLMKHHREAVFRFVHGLTGNESDALDVTQESFVAAFLALNRYDRTRPFRAWILRIARNKCHDWARRRTVRRFFSFAVPIDDAIDIADPEENPEEALSSRRGVERIHAAIASLPANLKEPLLLCSLEDMTQDEAAEVLGISRKAVETRIYRARQKLSQLLEG</sequence>
<evidence type="ECO:0000259" key="8">
    <source>
        <dbReference type="Pfam" id="PF08281"/>
    </source>
</evidence>
<dbReference type="Proteomes" id="UP000190989">
    <property type="component" value="Unassembled WGS sequence"/>
</dbReference>
<evidence type="ECO:0000256" key="3">
    <source>
        <dbReference type="ARBA" id="ARBA00023082"/>
    </source>
</evidence>
<evidence type="ECO:0000256" key="2">
    <source>
        <dbReference type="ARBA" id="ARBA00023015"/>
    </source>
</evidence>
<dbReference type="PANTHER" id="PTHR43133">
    <property type="entry name" value="RNA POLYMERASE ECF-TYPE SIGMA FACTO"/>
    <property type="match status" value="1"/>
</dbReference>
<name>A0A1U6HWF2_9SPHN</name>
<dbReference type="SUPFAM" id="SSF88946">
    <property type="entry name" value="Sigma2 domain of RNA polymerase sigma factors"/>
    <property type="match status" value="1"/>
</dbReference>
<dbReference type="InterPro" id="IPR013325">
    <property type="entry name" value="RNA_pol_sigma_r2"/>
</dbReference>
<comment type="similarity">
    <text evidence="1 6">Belongs to the sigma-70 factor family. ECF subfamily.</text>
</comment>
<evidence type="ECO:0000256" key="6">
    <source>
        <dbReference type="RuleBase" id="RU000716"/>
    </source>
</evidence>
<dbReference type="GO" id="GO:0006352">
    <property type="term" value="P:DNA-templated transcription initiation"/>
    <property type="evidence" value="ECO:0007669"/>
    <property type="project" value="InterPro"/>
</dbReference>
<organism evidence="9 10">
    <name type="scientific">Novosphingobium mathurense</name>
    <dbReference type="NCBI Taxonomy" id="428990"/>
    <lineage>
        <taxon>Bacteria</taxon>
        <taxon>Pseudomonadati</taxon>
        <taxon>Pseudomonadota</taxon>
        <taxon>Alphaproteobacteria</taxon>
        <taxon>Sphingomonadales</taxon>
        <taxon>Sphingomonadaceae</taxon>
        <taxon>Novosphingobium</taxon>
    </lineage>
</organism>
<proteinExistence type="inferred from homology"/>
<dbReference type="InterPro" id="IPR036388">
    <property type="entry name" value="WH-like_DNA-bd_sf"/>
</dbReference>